<dbReference type="Proteomes" id="UP000741863">
    <property type="component" value="Unassembled WGS sequence"/>
</dbReference>
<reference evidence="1 2" key="1">
    <citation type="submission" date="2021-01" db="EMBL/GenBank/DDBJ databases">
        <title>Genomic Encyclopedia of Type Strains, Phase IV (KMG-IV): sequencing the most valuable type-strain genomes for metagenomic binning, comparative biology and taxonomic classification.</title>
        <authorList>
            <person name="Goeker M."/>
        </authorList>
    </citation>
    <scope>NUCLEOTIDE SEQUENCE [LARGE SCALE GENOMIC DNA]</scope>
    <source>
        <strain evidence="1 2">DSM 25540</strain>
    </source>
</reference>
<comment type="caution">
    <text evidence="1">The sequence shown here is derived from an EMBL/GenBank/DDBJ whole genome shotgun (WGS) entry which is preliminary data.</text>
</comment>
<name>A0ABS2PDY3_9BACL</name>
<evidence type="ECO:0000313" key="1">
    <source>
        <dbReference type="EMBL" id="MBM7633633.1"/>
    </source>
</evidence>
<organism evidence="1 2">
    <name type="scientific">Geomicrobium sediminis</name>
    <dbReference type="NCBI Taxonomy" id="1347788"/>
    <lineage>
        <taxon>Bacteria</taxon>
        <taxon>Bacillati</taxon>
        <taxon>Bacillota</taxon>
        <taxon>Bacilli</taxon>
        <taxon>Bacillales</taxon>
        <taxon>Geomicrobium</taxon>
    </lineage>
</organism>
<keyword evidence="2" id="KW-1185">Reference proteome</keyword>
<gene>
    <name evidence="1" type="ORF">JOD17_002727</name>
</gene>
<dbReference type="EMBL" id="JAFBEC010000007">
    <property type="protein sequence ID" value="MBM7633633.1"/>
    <property type="molecule type" value="Genomic_DNA"/>
</dbReference>
<accession>A0ABS2PDY3</accession>
<protein>
    <submittedName>
        <fullName evidence="1">Uncharacterized protein</fullName>
    </submittedName>
</protein>
<evidence type="ECO:0000313" key="2">
    <source>
        <dbReference type="Proteomes" id="UP000741863"/>
    </source>
</evidence>
<proteinExistence type="predicted"/>
<sequence length="81" mass="9716">MTFIIQKKLHTKNLVCNFQNVIRIQLVRKMDKQFTFISCKKAIITRFDLEVKTEEFLEAKRKAGRSSLTIKTYKQTRRSIY</sequence>